<evidence type="ECO:0000313" key="5">
    <source>
        <dbReference type="Proteomes" id="UP000198994"/>
    </source>
</evidence>
<dbReference type="GO" id="GO:0043461">
    <property type="term" value="P:proton-transporting ATP synthase complex assembly"/>
    <property type="evidence" value="ECO:0007669"/>
    <property type="project" value="InterPro"/>
</dbReference>
<dbReference type="PANTHER" id="PTHR21013">
    <property type="entry name" value="ATP SYNTHASE MITOCHONDRIAL F1 COMPLEX ASSEMBLY FACTOR 2/ATP12 PROTEIN, MITOCHONDRIAL PRECURSOR"/>
    <property type="match status" value="1"/>
</dbReference>
<dbReference type="OrthoDB" id="9797825at2"/>
<comment type="similarity">
    <text evidence="1">Belongs to the ATP12 family.</text>
</comment>
<organism evidence="4 5">
    <name type="scientific">Salipiger thiooxidans</name>
    <dbReference type="NCBI Taxonomy" id="282683"/>
    <lineage>
        <taxon>Bacteria</taxon>
        <taxon>Pseudomonadati</taxon>
        <taxon>Pseudomonadota</taxon>
        <taxon>Alphaproteobacteria</taxon>
        <taxon>Rhodobacterales</taxon>
        <taxon>Roseobacteraceae</taxon>
        <taxon>Salipiger</taxon>
    </lineage>
</organism>
<keyword evidence="5" id="KW-1185">Reference proteome</keyword>
<protein>
    <submittedName>
        <fullName evidence="4">Chaperone required for the assembly of the F1-ATPase</fullName>
    </submittedName>
</protein>
<gene>
    <name evidence="4" type="ORF">SAMN04488105_101407</name>
</gene>
<reference evidence="5" key="1">
    <citation type="submission" date="2016-10" db="EMBL/GenBank/DDBJ databases">
        <authorList>
            <person name="Varghese N."/>
            <person name="Submissions S."/>
        </authorList>
    </citation>
    <scope>NUCLEOTIDE SEQUENCE [LARGE SCALE GENOMIC DNA]</scope>
    <source>
        <strain evidence="5">DSM 10146</strain>
    </source>
</reference>
<sequence length="237" mass="26131">MSEWAPRRFYTEATVTEAEGGYGIALDGRRVMTPGKSPLVVPTRALAEAIAAEWAAQGEKIAPETMPFTRTANSAIEKVAPQRAAVADMLAEYGDSDLLCYRAVDPEPLVALQSERWDPMLAWAAEHLGAALEPRAGLMHAPQPAEALERLAVRTHTLDHFRLAAFHDLVALTGSLVLGFAATDPAQDPEALWALSRLDETWQEETWGTDEEAREMSENKRRAFLHAHRFFAHCATD</sequence>
<dbReference type="AlphaFoldDB" id="A0A1G7AVM9"/>
<dbReference type="EMBL" id="FNAV01000001">
    <property type="protein sequence ID" value="SDE18918.1"/>
    <property type="molecule type" value="Genomic_DNA"/>
</dbReference>
<dbReference type="Pfam" id="PF07542">
    <property type="entry name" value="ATP12"/>
    <property type="match status" value="1"/>
</dbReference>
<evidence type="ECO:0000256" key="2">
    <source>
        <dbReference type="ARBA" id="ARBA00022946"/>
    </source>
</evidence>
<dbReference type="Proteomes" id="UP000198994">
    <property type="component" value="Unassembled WGS sequence"/>
</dbReference>
<dbReference type="InterPro" id="IPR023335">
    <property type="entry name" value="ATP12_ortho_dom_sf"/>
</dbReference>
<dbReference type="Gene3D" id="1.10.3580.10">
    <property type="entry name" value="ATP12 ATPase"/>
    <property type="match status" value="1"/>
</dbReference>
<dbReference type="PANTHER" id="PTHR21013:SF10">
    <property type="entry name" value="ATP SYNTHASE MITOCHONDRIAL F1 COMPLEX ASSEMBLY FACTOR 2"/>
    <property type="match status" value="1"/>
</dbReference>
<dbReference type="STRING" id="282683.SAMN04488105_101407"/>
<keyword evidence="3" id="KW-0143">Chaperone</keyword>
<name>A0A1G7AVM9_9RHOB</name>
<evidence type="ECO:0000256" key="1">
    <source>
        <dbReference type="ARBA" id="ARBA00008231"/>
    </source>
</evidence>
<dbReference type="InterPro" id="IPR011419">
    <property type="entry name" value="ATP12_ATP_synth-F1-assembly"/>
</dbReference>
<evidence type="ECO:0000313" key="4">
    <source>
        <dbReference type="EMBL" id="SDE18918.1"/>
    </source>
</evidence>
<evidence type="ECO:0000256" key="3">
    <source>
        <dbReference type="ARBA" id="ARBA00023186"/>
    </source>
</evidence>
<dbReference type="Gene3D" id="3.30.2180.10">
    <property type="entry name" value="ATP12-like"/>
    <property type="match status" value="1"/>
</dbReference>
<accession>A0A1G7AVM9</accession>
<proteinExistence type="inferred from homology"/>
<dbReference type="SUPFAM" id="SSF160909">
    <property type="entry name" value="ATP12-like"/>
    <property type="match status" value="1"/>
</dbReference>
<dbReference type="RefSeq" id="WP_089954746.1">
    <property type="nucleotide sequence ID" value="NZ_FNAV01000001.1"/>
</dbReference>
<dbReference type="InterPro" id="IPR042272">
    <property type="entry name" value="ATP12_ATP_synth-F1-assembly_N"/>
</dbReference>
<keyword evidence="2" id="KW-0809">Transit peptide</keyword>